<dbReference type="Gene3D" id="3.40.50.1000">
    <property type="entry name" value="HAD superfamily/HAD-like"/>
    <property type="match status" value="1"/>
</dbReference>
<dbReference type="AlphaFoldDB" id="A0AAD8MP89"/>
<feature type="region of interest" description="Disordered" evidence="1">
    <location>
        <begin position="200"/>
        <end position="257"/>
    </location>
</feature>
<feature type="region of interest" description="Disordered" evidence="1">
    <location>
        <begin position="30"/>
        <end position="59"/>
    </location>
</feature>
<protein>
    <recommendedName>
        <fullName evidence="2">FCP1 homology domain-containing protein</fullName>
    </recommendedName>
</protein>
<gene>
    <name evidence="3" type="ORF">POM88_021945</name>
</gene>
<dbReference type="InterPro" id="IPR023214">
    <property type="entry name" value="HAD_sf"/>
</dbReference>
<feature type="compositionally biased region" description="Basic residues" evidence="1">
    <location>
        <begin position="30"/>
        <end position="39"/>
    </location>
</feature>
<comment type="caution">
    <text evidence="3">The sequence shown here is derived from an EMBL/GenBank/DDBJ whole genome shotgun (WGS) entry which is preliminary data.</text>
</comment>
<dbReference type="PANTHER" id="PTHR12210">
    <property type="entry name" value="DULLARD PROTEIN PHOSPHATASE"/>
    <property type="match status" value="1"/>
</dbReference>
<organism evidence="3 4">
    <name type="scientific">Heracleum sosnowskyi</name>
    <dbReference type="NCBI Taxonomy" id="360622"/>
    <lineage>
        <taxon>Eukaryota</taxon>
        <taxon>Viridiplantae</taxon>
        <taxon>Streptophyta</taxon>
        <taxon>Embryophyta</taxon>
        <taxon>Tracheophyta</taxon>
        <taxon>Spermatophyta</taxon>
        <taxon>Magnoliopsida</taxon>
        <taxon>eudicotyledons</taxon>
        <taxon>Gunneridae</taxon>
        <taxon>Pentapetalae</taxon>
        <taxon>asterids</taxon>
        <taxon>campanulids</taxon>
        <taxon>Apiales</taxon>
        <taxon>Apiaceae</taxon>
        <taxon>Apioideae</taxon>
        <taxon>apioid superclade</taxon>
        <taxon>Tordylieae</taxon>
        <taxon>Tordyliinae</taxon>
        <taxon>Heracleum</taxon>
    </lineage>
</organism>
<name>A0AAD8MP89_9APIA</name>
<evidence type="ECO:0000256" key="1">
    <source>
        <dbReference type="SAM" id="MobiDB-lite"/>
    </source>
</evidence>
<sequence>MEGLLVEDVTLQTNSTSSGIHPDSVILTKPAKKKKKKRNNSNSLVNVDPMEDVTLPRNSTASEMLRSDIVMSAEQEKKMNKKRKRGGNNLNALANVNLVQQPVDGTCLVTDSRLEHHDVQVEDYDNIQKTRFSNLSLSNDSNISGRDSGLIVDSRSTLQVKVNQVPEADVNPVSMIVEHNDQVCANKDSKELSLDAPLDQKKRKKKKKNLNTEADMNPVSMTVEQNDQVCANKDSKELSLDAPLDQKKRKKKKKNLNTEVDVNPVSLIVEHDDQVCANNDSKELSLDAPLDQKKRKKKKKNLNTEADVNPVSMIVEHNDQVCANNDSKQLSLDAPLDQKKRKKKKKNLNTEADVNPVSMIVEHDDQVCANNDSKQLSLDAPLDQKKRKKKKKNLNTEADVNPVSMIVEHDDQVCANNDSKQLSLDAPLDQKKRKKKKKNLNTEADVNPVSMIVEHNDQVCANNGSKELNLDAPLDKKNRKKKKKNLNTLVNSVIVPSTSVMVDPELVQQITEQLVSQGIHQNECATKHRNCSGEDSSGITDAKVDKISVSQDMDPIHKVRGDVDLACSVDISGKRVMVPLQEQKTKSKKKKKNLNTLVKSVIMPSTSVMGDPESMQHITEQLVSQGINQNECATKDRIFIGEDSSDIIDAKVDKISVSQIMDPIHKVAGNDDLASGVEISGKMVMVPLQAQETKSKKKGKNLFTSVSSVIPGPSVMGDPELMQHITEQLVSQGIHQNECATKDRNCSGEDSSGITDAKVDKISVSQDMDPIHKVAGDDDLASGVEISGKMVMVPLQAQKTKRKKKRKNLTMLVSSVIPNTSVMGDPKLVPPESKQQPMQHSTEQVVSQEIQQNECATKDKNCSGEDSSGICDAKVDKISVSVDMEPIHKVAGDDDQACGVDISGKMVTVPLQAQKTKRKKKKKNPNMLVSSVIMPSTSVMGDPELMQHSTKQGVSQGIHQNECATNDKNCSGEDSSGIVDAKVDEISVSEDKAVGNMHGGKMRKRKIRGNNLNLEPEEGVICSSDLLEEQQVKRVKLNDDQNVGIGRMLTGSVQKKLLVLDLNGLLADVVGDKTVRINADGHVAGKKVFKRPFCEDFLQFCFNRFTVGVWSSRRKENVDKVLQVLMPEEDRSKLAFVWNQSHCTRTGKVVDYDESNTLLLDDSPYKALLNPPYTAVFPTPYRYQDQNDDGLGPGGDLRVYLEGLALAENVKEYVEQNPFGQKSIMKSDPSWSYYAKVIQHVKEMKKKAISK</sequence>
<feature type="compositionally biased region" description="Polar residues" evidence="1">
    <location>
        <begin position="211"/>
        <end position="229"/>
    </location>
</feature>
<dbReference type="Pfam" id="PF03031">
    <property type="entry name" value="NIF"/>
    <property type="match status" value="1"/>
</dbReference>
<evidence type="ECO:0000313" key="3">
    <source>
        <dbReference type="EMBL" id="KAK1384210.1"/>
    </source>
</evidence>
<dbReference type="PROSITE" id="PS50969">
    <property type="entry name" value="FCP1"/>
    <property type="match status" value="1"/>
</dbReference>
<reference evidence="3" key="2">
    <citation type="submission" date="2023-05" db="EMBL/GenBank/DDBJ databases">
        <authorList>
            <person name="Schelkunov M.I."/>
        </authorList>
    </citation>
    <scope>NUCLEOTIDE SEQUENCE</scope>
    <source>
        <strain evidence="3">Hsosn_3</strain>
        <tissue evidence="3">Leaf</tissue>
    </source>
</reference>
<dbReference type="SMART" id="SM00577">
    <property type="entry name" value="CPDc"/>
    <property type="match status" value="1"/>
</dbReference>
<reference evidence="3" key="1">
    <citation type="submission" date="2023-02" db="EMBL/GenBank/DDBJ databases">
        <title>Genome of toxic invasive species Heracleum sosnowskyi carries increased number of genes despite the absence of recent whole-genome duplications.</title>
        <authorList>
            <person name="Schelkunov M."/>
            <person name="Shtratnikova V."/>
            <person name="Makarenko M."/>
            <person name="Klepikova A."/>
            <person name="Omelchenko D."/>
            <person name="Novikova G."/>
            <person name="Obukhova E."/>
            <person name="Bogdanov V."/>
            <person name="Penin A."/>
            <person name="Logacheva M."/>
        </authorList>
    </citation>
    <scope>NUCLEOTIDE SEQUENCE</scope>
    <source>
        <strain evidence="3">Hsosn_3</strain>
        <tissue evidence="3">Leaf</tissue>
    </source>
</reference>
<feature type="region of interest" description="Disordered" evidence="1">
    <location>
        <begin position="286"/>
        <end position="305"/>
    </location>
</feature>
<dbReference type="Proteomes" id="UP001237642">
    <property type="component" value="Unassembled WGS sequence"/>
</dbReference>
<feature type="domain" description="FCP1 homology" evidence="2">
    <location>
        <begin position="1051"/>
        <end position="1204"/>
    </location>
</feature>
<accession>A0AAD8MP89</accession>
<dbReference type="InterPro" id="IPR050365">
    <property type="entry name" value="TIM50"/>
</dbReference>
<evidence type="ECO:0000259" key="2">
    <source>
        <dbReference type="PROSITE" id="PS50969"/>
    </source>
</evidence>
<dbReference type="InterPro" id="IPR036412">
    <property type="entry name" value="HAD-like_sf"/>
</dbReference>
<feature type="region of interest" description="Disordered" evidence="1">
    <location>
        <begin position="372"/>
        <end position="401"/>
    </location>
</feature>
<dbReference type="InterPro" id="IPR004274">
    <property type="entry name" value="FCP1_dom"/>
</dbReference>
<dbReference type="SUPFAM" id="SSF56784">
    <property type="entry name" value="HAD-like"/>
    <property type="match status" value="1"/>
</dbReference>
<dbReference type="EMBL" id="JAUIZM010000005">
    <property type="protein sequence ID" value="KAK1384210.1"/>
    <property type="molecule type" value="Genomic_DNA"/>
</dbReference>
<feature type="region of interest" description="Disordered" evidence="1">
    <location>
        <begin position="325"/>
        <end position="355"/>
    </location>
</feature>
<keyword evidence="4" id="KW-1185">Reference proteome</keyword>
<feature type="region of interest" description="Disordered" evidence="1">
    <location>
        <begin position="418"/>
        <end position="443"/>
    </location>
</feature>
<evidence type="ECO:0000313" key="4">
    <source>
        <dbReference type="Proteomes" id="UP001237642"/>
    </source>
</evidence>
<proteinExistence type="predicted"/>